<keyword evidence="3" id="KW-1185">Reference proteome</keyword>
<dbReference type="AlphaFoldDB" id="A0A8J3TG07"/>
<organism evidence="2 3">
    <name type="scientific">Planosporangium mesophilum</name>
    <dbReference type="NCBI Taxonomy" id="689768"/>
    <lineage>
        <taxon>Bacteria</taxon>
        <taxon>Bacillati</taxon>
        <taxon>Actinomycetota</taxon>
        <taxon>Actinomycetes</taxon>
        <taxon>Micromonosporales</taxon>
        <taxon>Micromonosporaceae</taxon>
        <taxon>Planosporangium</taxon>
    </lineage>
</organism>
<dbReference type="Gene3D" id="3.40.720.10">
    <property type="entry name" value="Alkaline Phosphatase, subunit A"/>
    <property type="match status" value="1"/>
</dbReference>
<evidence type="ECO:0000256" key="1">
    <source>
        <dbReference type="SAM" id="Phobius"/>
    </source>
</evidence>
<evidence type="ECO:0008006" key="4">
    <source>
        <dbReference type="Google" id="ProtNLM"/>
    </source>
</evidence>
<dbReference type="InterPro" id="IPR017850">
    <property type="entry name" value="Alkaline_phosphatase_core_sf"/>
</dbReference>
<proteinExistence type="predicted"/>
<dbReference type="RefSeq" id="WP_168117704.1">
    <property type="nucleotide sequence ID" value="NZ_BOON01000058.1"/>
</dbReference>
<feature type="transmembrane region" description="Helical" evidence="1">
    <location>
        <begin position="154"/>
        <end position="172"/>
    </location>
</feature>
<keyword evidence="1" id="KW-1133">Transmembrane helix</keyword>
<dbReference type="Proteomes" id="UP000599074">
    <property type="component" value="Unassembled WGS sequence"/>
</dbReference>
<evidence type="ECO:0000313" key="2">
    <source>
        <dbReference type="EMBL" id="GII25768.1"/>
    </source>
</evidence>
<keyword evidence="1" id="KW-0472">Membrane</keyword>
<gene>
    <name evidence="2" type="ORF">Pme01_53650</name>
</gene>
<name>A0A8J3TG07_9ACTN</name>
<keyword evidence="1" id="KW-0812">Transmembrane</keyword>
<dbReference type="EMBL" id="BOON01000058">
    <property type="protein sequence ID" value="GII25768.1"/>
    <property type="molecule type" value="Genomic_DNA"/>
</dbReference>
<reference evidence="2" key="1">
    <citation type="submission" date="2021-01" db="EMBL/GenBank/DDBJ databases">
        <title>Whole genome shotgun sequence of Planosporangium mesophilum NBRC 109066.</title>
        <authorList>
            <person name="Komaki H."/>
            <person name="Tamura T."/>
        </authorList>
    </citation>
    <scope>NUCLEOTIDE SEQUENCE</scope>
    <source>
        <strain evidence="2">NBRC 109066</strain>
    </source>
</reference>
<feature type="transmembrane region" description="Helical" evidence="1">
    <location>
        <begin position="34"/>
        <end position="52"/>
    </location>
</feature>
<comment type="caution">
    <text evidence="2">The sequence shown here is derived from an EMBL/GenBank/DDBJ whole genome shotgun (WGS) entry which is preliminary data.</text>
</comment>
<accession>A0A8J3TG07</accession>
<feature type="transmembrane region" description="Helical" evidence="1">
    <location>
        <begin position="59"/>
        <end position="77"/>
    </location>
</feature>
<protein>
    <recommendedName>
        <fullName evidence="4">Sulfatase</fullName>
    </recommendedName>
</protein>
<evidence type="ECO:0000313" key="3">
    <source>
        <dbReference type="Proteomes" id="UP000599074"/>
    </source>
</evidence>
<sequence>MTTPAKRATTVLAGLLVFIALVLPDRLAHLTPAALVRIPLEGLVVVALLLVLPARSGRIAAVAVGVVLGLLTVLKILDLGFYEALGRPFDPVIDSKLLRDAVDTLGRSIGEGRAVAVAVGVVVAATAMFVLLTRSMLRLTRIAVRHRSITGRTVAVFGVVWLACALLGAQLVPGLPVASWSTAAVVGDSARLAHASLNDPTVFARQATVDAFRDTPADRLLTALRGKDVIFPIIESYGRSAIEDPALARIVGPVLDAGTRELTAAGFTARSAFLTSPTYGGGSWLAHSTLQSGLWINTEQRYGQLVTTDRLTLAGAFRRANWRTVSVMPGTAGAWPEGHTFYHYDQVYAAQDLGYHGPKLTLGTMPDQYTLSAFQRLEYGRPDRAPLMVEAPLSSSHAPWAPVPQLIDWNDVGDGSVFGPVAGSTDQPASVWRDPGRIRTAYARSIAYSLSALVSWVKTYGKDNLVLVFLGDHQPAVVTGEFASRDVPVTIVAKDPAVLDRISGWGWQDGLKPGPRAPVWRMDSFRDRFLTAFGPQAEPTR</sequence>
<feature type="transmembrane region" description="Helical" evidence="1">
    <location>
        <begin position="114"/>
        <end position="133"/>
    </location>
</feature>
<dbReference type="SUPFAM" id="SSF53649">
    <property type="entry name" value="Alkaline phosphatase-like"/>
    <property type="match status" value="1"/>
</dbReference>